<proteinExistence type="predicted"/>
<sequence>MQTNDHFIKDLDRRTFLMTALVAPALAAALAACGSTNKAASNAIRHATGREDLVLRIGYEGGFTAPSYQFVRVPTALISGDGRVIAAGVQTEQFPGPLLPALTERTITEAGIQRVLELADAAKLLQPPPDYTAEMNVADAPDTVVTLTVNGQTYEHRAYALGMTEPESTPARKALAGFVTAMSDFATVAGAANLGGEGPLVAENYRIQARVVTDADLAGYDQSIPPVKVAWPSGAGVGLASASTCAVVAAPNVDAVLQAATQMTFFTDNGVIYQVAAVAKLPGDTCVAG</sequence>
<reference evidence="1" key="1">
    <citation type="submission" date="2020-05" db="EMBL/GenBank/DDBJ databases">
        <authorList>
            <person name="Chiriac C."/>
            <person name="Salcher M."/>
            <person name="Ghai R."/>
            <person name="Kavagutti S V."/>
        </authorList>
    </citation>
    <scope>NUCLEOTIDE SEQUENCE</scope>
</reference>
<accession>A0A6J7ELN7</accession>
<dbReference type="PROSITE" id="PS51318">
    <property type="entry name" value="TAT"/>
    <property type="match status" value="1"/>
</dbReference>
<dbReference type="EMBL" id="CAFBLP010000041">
    <property type="protein sequence ID" value="CAB4882628.1"/>
    <property type="molecule type" value="Genomic_DNA"/>
</dbReference>
<protein>
    <submittedName>
        <fullName evidence="1">Unannotated protein</fullName>
    </submittedName>
</protein>
<evidence type="ECO:0000313" key="1">
    <source>
        <dbReference type="EMBL" id="CAB4882628.1"/>
    </source>
</evidence>
<name>A0A6J7ELN7_9ZZZZ</name>
<dbReference type="AlphaFoldDB" id="A0A6J7ELN7"/>
<organism evidence="1">
    <name type="scientific">freshwater metagenome</name>
    <dbReference type="NCBI Taxonomy" id="449393"/>
    <lineage>
        <taxon>unclassified sequences</taxon>
        <taxon>metagenomes</taxon>
        <taxon>ecological metagenomes</taxon>
    </lineage>
</organism>
<gene>
    <name evidence="1" type="ORF">UFOPK3376_01698</name>
</gene>
<dbReference type="InterPro" id="IPR006311">
    <property type="entry name" value="TAT_signal"/>
</dbReference>